<dbReference type="GO" id="GO:0016491">
    <property type="term" value="F:oxidoreductase activity"/>
    <property type="evidence" value="ECO:0007669"/>
    <property type="project" value="UniProtKB-KW"/>
</dbReference>
<dbReference type="GO" id="GO:0044283">
    <property type="term" value="P:small molecule biosynthetic process"/>
    <property type="evidence" value="ECO:0007669"/>
    <property type="project" value="UniProtKB-ARBA"/>
</dbReference>
<proteinExistence type="inferred from homology"/>
<gene>
    <name evidence="4" type="ORF">PV05_06147</name>
</gene>
<comment type="similarity">
    <text evidence="1 2">Belongs to the iron/ascorbate-dependent oxidoreductase family.</text>
</comment>
<dbReference type="STRING" id="348802.A0A0D2EPV3"/>
<dbReference type="InterPro" id="IPR044861">
    <property type="entry name" value="IPNS-like_FE2OG_OXY"/>
</dbReference>
<dbReference type="Gene3D" id="2.60.120.330">
    <property type="entry name" value="B-lactam Antibiotic, Isopenicillin N Synthase, Chain"/>
    <property type="match status" value="1"/>
</dbReference>
<dbReference type="PROSITE" id="PS51471">
    <property type="entry name" value="FE2OG_OXY"/>
    <property type="match status" value="1"/>
</dbReference>
<evidence type="ECO:0000313" key="5">
    <source>
        <dbReference type="Proteomes" id="UP000054342"/>
    </source>
</evidence>
<name>A0A0D2EPV3_9EURO</name>
<reference evidence="4 5" key="1">
    <citation type="submission" date="2015-01" db="EMBL/GenBank/DDBJ databases">
        <title>The Genome Sequence of Exophiala xenobiotica CBS118157.</title>
        <authorList>
            <consortium name="The Broad Institute Genomics Platform"/>
            <person name="Cuomo C."/>
            <person name="de Hoog S."/>
            <person name="Gorbushina A."/>
            <person name="Stielow B."/>
            <person name="Teixiera M."/>
            <person name="Abouelleil A."/>
            <person name="Chapman S.B."/>
            <person name="Priest M."/>
            <person name="Young S.K."/>
            <person name="Wortman J."/>
            <person name="Nusbaum C."/>
            <person name="Birren B."/>
        </authorList>
    </citation>
    <scope>NUCLEOTIDE SEQUENCE [LARGE SCALE GENOMIC DNA]</scope>
    <source>
        <strain evidence="4 5">CBS 118157</strain>
    </source>
</reference>
<dbReference type="RefSeq" id="XP_013318192.1">
    <property type="nucleotide sequence ID" value="XM_013462738.1"/>
</dbReference>
<protein>
    <recommendedName>
        <fullName evidence="3">Fe2OG dioxygenase domain-containing protein</fullName>
    </recommendedName>
</protein>
<evidence type="ECO:0000313" key="4">
    <source>
        <dbReference type="EMBL" id="KIW57608.1"/>
    </source>
</evidence>
<keyword evidence="2" id="KW-0560">Oxidoreductase</keyword>
<dbReference type="InterPro" id="IPR027443">
    <property type="entry name" value="IPNS-like_sf"/>
</dbReference>
<dbReference type="GO" id="GO:0046872">
    <property type="term" value="F:metal ion binding"/>
    <property type="evidence" value="ECO:0007669"/>
    <property type="project" value="UniProtKB-KW"/>
</dbReference>
<dbReference type="PRINTS" id="PR00682">
    <property type="entry name" value="IPNSYNTHASE"/>
</dbReference>
<dbReference type="Pfam" id="PF14226">
    <property type="entry name" value="DIOX_N"/>
    <property type="match status" value="1"/>
</dbReference>
<sequence length="331" mass="36878">MEFDIGSGMGYLIDLSDIDGADESKLRALASNIYDACTKVGFFYIKNHGIPKESVAAIKSEAERFFKGLPEEKKMELDREKSEYHLGYGPFEDDRKGGQKAHPYESVLIGREVAWDTEYVGKVDPKHDAINLLPKEEDLPGHRAVVGKYFGEMLVLSRKLARIFALSLELPMHFFDDKMEKPGALLGLNYYAPKGQQRPDVNSAILAHTDHELFTILLQSDGINALEVVNGQGIWVPAKPFPDTFVVNIGDALSIWTNNVFLSTLHRATNTTGGERYSIPFFFGPDYDAVMETLPSCISETRPMIYKPVTQAEHYLAKMNTAYGASTLVAA</sequence>
<dbReference type="Pfam" id="PF03171">
    <property type="entry name" value="2OG-FeII_Oxy"/>
    <property type="match status" value="1"/>
</dbReference>
<dbReference type="SUPFAM" id="SSF51197">
    <property type="entry name" value="Clavaminate synthase-like"/>
    <property type="match status" value="1"/>
</dbReference>
<evidence type="ECO:0000256" key="2">
    <source>
        <dbReference type="RuleBase" id="RU003682"/>
    </source>
</evidence>
<keyword evidence="2" id="KW-0479">Metal-binding</keyword>
<dbReference type="InterPro" id="IPR026992">
    <property type="entry name" value="DIOX_N"/>
</dbReference>
<evidence type="ECO:0000256" key="1">
    <source>
        <dbReference type="ARBA" id="ARBA00008056"/>
    </source>
</evidence>
<dbReference type="Proteomes" id="UP000054342">
    <property type="component" value="Unassembled WGS sequence"/>
</dbReference>
<accession>A0A0D2EPV3</accession>
<dbReference type="HOGENOM" id="CLU_010119_6_3_1"/>
<keyword evidence="2" id="KW-0408">Iron</keyword>
<dbReference type="OrthoDB" id="288590at2759"/>
<dbReference type="GeneID" id="25328055"/>
<keyword evidence="5" id="KW-1185">Reference proteome</keyword>
<dbReference type="InterPro" id="IPR050231">
    <property type="entry name" value="Iron_ascorbate_oxido_reductase"/>
</dbReference>
<dbReference type="EMBL" id="KN847319">
    <property type="protein sequence ID" value="KIW57608.1"/>
    <property type="molecule type" value="Genomic_DNA"/>
</dbReference>
<dbReference type="PANTHER" id="PTHR47990">
    <property type="entry name" value="2-OXOGLUTARATE (2OG) AND FE(II)-DEPENDENT OXYGENASE SUPERFAMILY PROTEIN-RELATED"/>
    <property type="match status" value="1"/>
</dbReference>
<organism evidence="4 5">
    <name type="scientific">Exophiala xenobiotica</name>
    <dbReference type="NCBI Taxonomy" id="348802"/>
    <lineage>
        <taxon>Eukaryota</taxon>
        <taxon>Fungi</taxon>
        <taxon>Dikarya</taxon>
        <taxon>Ascomycota</taxon>
        <taxon>Pezizomycotina</taxon>
        <taxon>Eurotiomycetes</taxon>
        <taxon>Chaetothyriomycetidae</taxon>
        <taxon>Chaetothyriales</taxon>
        <taxon>Herpotrichiellaceae</taxon>
        <taxon>Exophiala</taxon>
    </lineage>
</organism>
<evidence type="ECO:0000259" key="3">
    <source>
        <dbReference type="PROSITE" id="PS51471"/>
    </source>
</evidence>
<dbReference type="AlphaFoldDB" id="A0A0D2EPV3"/>
<dbReference type="InterPro" id="IPR005123">
    <property type="entry name" value="Oxoglu/Fe-dep_dioxygenase_dom"/>
</dbReference>
<feature type="domain" description="Fe2OG dioxygenase" evidence="3">
    <location>
        <begin position="181"/>
        <end position="285"/>
    </location>
</feature>